<reference evidence="2" key="1">
    <citation type="journal article" date="2013" name="Genome Announc.">
        <title>Draft genome sequence of the basidiomycetous yeast-like fungus Pseudozyma hubeiensis SY62, which produces an abundant amount of the biosurfactant mannosylerythritol lipids.</title>
        <authorList>
            <person name="Konishi M."/>
            <person name="Hatada Y."/>
            <person name="Horiuchi J."/>
        </authorList>
    </citation>
    <scope>NUCLEOTIDE SEQUENCE [LARGE SCALE GENOMIC DNA]</scope>
    <source>
        <strain evidence="2">SY62</strain>
    </source>
</reference>
<dbReference type="EMBL" id="DF238821">
    <property type="protein sequence ID" value="GAC98881.1"/>
    <property type="molecule type" value="Genomic_DNA"/>
</dbReference>
<dbReference type="AlphaFoldDB" id="R9PBZ2"/>
<organism evidence="1 2">
    <name type="scientific">Pseudozyma hubeiensis (strain SY62)</name>
    <name type="common">Yeast</name>
    <dbReference type="NCBI Taxonomy" id="1305764"/>
    <lineage>
        <taxon>Eukaryota</taxon>
        <taxon>Fungi</taxon>
        <taxon>Dikarya</taxon>
        <taxon>Basidiomycota</taxon>
        <taxon>Ustilaginomycotina</taxon>
        <taxon>Ustilaginomycetes</taxon>
        <taxon>Ustilaginales</taxon>
        <taxon>Ustilaginaceae</taxon>
        <taxon>Pseudozyma</taxon>
    </lineage>
</organism>
<dbReference type="RefSeq" id="XP_012192468.1">
    <property type="nucleotide sequence ID" value="XM_012337078.1"/>
</dbReference>
<keyword evidence="2" id="KW-1185">Reference proteome</keyword>
<proteinExistence type="predicted"/>
<gene>
    <name evidence="1" type="ORF">PHSY_006476</name>
</gene>
<dbReference type="HOGENOM" id="CLU_1993618_0_0_1"/>
<dbReference type="Proteomes" id="UP000014071">
    <property type="component" value="Unassembled WGS sequence"/>
</dbReference>
<evidence type="ECO:0000313" key="1">
    <source>
        <dbReference type="EMBL" id="GAC98881.1"/>
    </source>
</evidence>
<evidence type="ECO:0000313" key="2">
    <source>
        <dbReference type="Proteomes" id="UP000014071"/>
    </source>
</evidence>
<accession>R9PBZ2</accession>
<protein>
    <submittedName>
        <fullName evidence="1">Uncharacterized protein</fullName>
    </submittedName>
</protein>
<sequence>MVRTKRKGAIFWVSIESVTAVVGQASRRLQKSRLSLRITSVELDTLFTQCTTSSSDDAHRTVKRHVFDIWANTTQAHRRLHCPHILYRTFESSSILQHSTSCLSDDNRAKKPIYNSNRRVNTLSY</sequence>
<dbReference type="GeneID" id="24111747"/>
<name>R9PBZ2_PSEHS</name>